<reference evidence="3" key="1">
    <citation type="journal article" date="2019" name="Int. J. Syst. Evol. Microbiol.">
        <title>The Global Catalogue of Microorganisms (GCM) 10K type strain sequencing project: providing services to taxonomists for standard genome sequencing and annotation.</title>
        <authorList>
            <consortium name="The Broad Institute Genomics Platform"/>
            <consortium name="The Broad Institute Genome Sequencing Center for Infectious Disease"/>
            <person name="Wu L."/>
            <person name="Ma J."/>
        </authorList>
    </citation>
    <scope>NUCLEOTIDE SEQUENCE [LARGE SCALE GENOMIC DNA]</scope>
    <source>
        <strain evidence="3">CCTCC AB 2017081</strain>
    </source>
</reference>
<gene>
    <name evidence="2" type="ORF">ACFOSB_19580</name>
</gene>
<name>A0ABV7ZDC3_9DEIO</name>
<evidence type="ECO:0000256" key="1">
    <source>
        <dbReference type="SAM" id="Phobius"/>
    </source>
</evidence>
<accession>A0ABV7ZDC3</accession>
<dbReference type="Proteomes" id="UP001595803">
    <property type="component" value="Unassembled WGS sequence"/>
</dbReference>
<keyword evidence="3" id="KW-1185">Reference proteome</keyword>
<feature type="transmembrane region" description="Helical" evidence="1">
    <location>
        <begin position="49"/>
        <end position="68"/>
    </location>
</feature>
<evidence type="ECO:0000313" key="2">
    <source>
        <dbReference type="EMBL" id="MFC3835068.1"/>
    </source>
</evidence>
<feature type="transmembrane region" description="Helical" evidence="1">
    <location>
        <begin position="23"/>
        <end position="43"/>
    </location>
</feature>
<sequence length="99" mass="11034">MTRWRALEAVPERLWITWDPERWWLPVPLMGVALLPLAAALGLTGGRRSGGLVTALGFLWAALCAWAVRAWRLRLRGRLAAQASPDDWVCPACLHRPAP</sequence>
<keyword evidence="1" id="KW-0812">Transmembrane</keyword>
<evidence type="ECO:0000313" key="3">
    <source>
        <dbReference type="Proteomes" id="UP001595803"/>
    </source>
</evidence>
<keyword evidence="1" id="KW-0472">Membrane</keyword>
<organism evidence="2 3">
    <name type="scientific">Deinococcus rufus</name>
    <dbReference type="NCBI Taxonomy" id="2136097"/>
    <lineage>
        <taxon>Bacteria</taxon>
        <taxon>Thermotogati</taxon>
        <taxon>Deinococcota</taxon>
        <taxon>Deinococci</taxon>
        <taxon>Deinococcales</taxon>
        <taxon>Deinococcaceae</taxon>
        <taxon>Deinococcus</taxon>
    </lineage>
</organism>
<dbReference type="EMBL" id="JBHRZG010000024">
    <property type="protein sequence ID" value="MFC3835068.1"/>
    <property type="molecule type" value="Genomic_DNA"/>
</dbReference>
<dbReference type="RefSeq" id="WP_322472028.1">
    <property type="nucleotide sequence ID" value="NZ_JBHRZG010000024.1"/>
</dbReference>
<protein>
    <submittedName>
        <fullName evidence="2">Uncharacterized protein</fullName>
    </submittedName>
</protein>
<comment type="caution">
    <text evidence="2">The sequence shown here is derived from an EMBL/GenBank/DDBJ whole genome shotgun (WGS) entry which is preliminary data.</text>
</comment>
<proteinExistence type="predicted"/>
<keyword evidence="1" id="KW-1133">Transmembrane helix</keyword>